<dbReference type="Proteomes" id="UP001164286">
    <property type="component" value="Unassembled WGS sequence"/>
</dbReference>
<keyword evidence="4" id="KW-1185">Reference proteome</keyword>
<evidence type="ECO:0000259" key="2">
    <source>
        <dbReference type="Pfam" id="PF07859"/>
    </source>
</evidence>
<dbReference type="GO" id="GO:0016787">
    <property type="term" value="F:hydrolase activity"/>
    <property type="evidence" value="ECO:0007669"/>
    <property type="project" value="UniProtKB-KW"/>
</dbReference>
<dbReference type="AlphaFoldDB" id="A0AA38H0N0"/>
<gene>
    <name evidence="3" type="ORF">MKK02DRAFT_41333</name>
</gene>
<reference evidence="3" key="1">
    <citation type="journal article" date="2022" name="G3 (Bethesda)">
        <title>High quality genome of the basidiomycete yeast Dioszegia hungarica PDD-24b-2 isolated from cloud water.</title>
        <authorList>
            <person name="Jarrige D."/>
            <person name="Haridas S."/>
            <person name="Bleykasten-Grosshans C."/>
            <person name="Joly M."/>
            <person name="Nadalig T."/>
            <person name="Sancelme M."/>
            <person name="Vuilleumier S."/>
            <person name="Grigoriev I.V."/>
            <person name="Amato P."/>
            <person name="Bringel F."/>
        </authorList>
    </citation>
    <scope>NUCLEOTIDE SEQUENCE</scope>
    <source>
        <strain evidence="3">PDD-24b-2</strain>
    </source>
</reference>
<evidence type="ECO:0000313" key="3">
    <source>
        <dbReference type="EMBL" id="KAI9631705.1"/>
    </source>
</evidence>
<comment type="caution">
    <text evidence="3">The sequence shown here is derived from an EMBL/GenBank/DDBJ whole genome shotgun (WGS) entry which is preliminary data.</text>
</comment>
<proteinExistence type="predicted"/>
<name>A0AA38H0N0_9TREE</name>
<protein>
    <submittedName>
        <fullName evidence="3">Alpha/Beta hydrolase protein</fullName>
    </submittedName>
</protein>
<dbReference type="EMBL" id="JAKWFO010000016">
    <property type="protein sequence ID" value="KAI9631705.1"/>
    <property type="molecule type" value="Genomic_DNA"/>
</dbReference>
<evidence type="ECO:0000256" key="1">
    <source>
        <dbReference type="ARBA" id="ARBA00022801"/>
    </source>
</evidence>
<dbReference type="PANTHER" id="PTHR48081">
    <property type="entry name" value="AB HYDROLASE SUPERFAMILY PROTEIN C4A8.06C"/>
    <property type="match status" value="1"/>
</dbReference>
<dbReference type="InterPro" id="IPR013094">
    <property type="entry name" value="AB_hydrolase_3"/>
</dbReference>
<evidence type="ECO:0000313" key="4">
    <source>
        <dbReference type="Proteomes" id="UP001164286"/>
    </source>
</evidence>
<dbReference type="Pfam" id="PF07859">
    <property type="entry name" value="Abhydrolase_3"/>
    <property type="match status" value="1"/>
</dbReference>
<dbReference type="InterPro" id="IPR050300">
    <property type="entry name" value="GDXG_lipolytic_enzyme"/>
</dbReference>
<dbReference type="GeneID" id="77730729"/>
<organism evidence="3 4">
    <name type="scientific">Dioszegia hungarica</name>
    <dbReference type="NCBI Taxonomy" id="4972"/>
    <lineage>
        <taxon>Eukaryota</taxon>
        <taxon>Fungi</taxon>
        <taxon>Dikarya</taxon>
        <taxon>Basidiomycota</taxon>
        <taxon>Agaricomycotina</taxon>
        <taxon>Tremellomycetes</taxon>
        <taxon>Tremellales</taxon>
        <taxon>Bulleribasidiaceae</taxon>
        <taxon>Dioszegia</taxon>
    </lineage>
</organism>
<dbReference type="InterPro" id="IPR029058">
    <property type="entry name" value="AB_hydrolase_fold"/>
</dbReference>
<dbReference type="RefSeq" id="XP_052941482.1">
    <property type="nucleotide sequence ID" value="XM_053091524.1"/>
</dbReference>
<sequence>MPSFRAYLTSWAVWGLYYRRKRSSEHQLLIDVRDQWKSEYKQEVVPRFIAAATGTISVTEEQFKGDGKGGQEWKVFHCAVPAEAGAAGDKVVVYWHGGAFINAAAPQHWGVVHRIVRDHHQAVVFPQYTRAPLSTADDWCRNALQFVLGLASDPRYKGKQIVHMGDSAGGWMSLRFRMLLCGILLGEEEVKDMEVDEAVKERIKEVMDAMGPTILISPVVNQEMSQELEEKNAIDPWLSTTLLLATRSLWVRGPAGSPEIDYDLPADYIVPPPRSDLTDKLYSDPRYSLKNGVDVFKRYHDKYPGTPPFHLLTMIGTYDLCHVGCDVMQRKLEKLGDKVVKADYIEEEGCVHVYPILNMPEADVAWVKIGELLRE</sequence>
<dbReference type="PANTHER" id="PTHR48081:SF8">
    <property type="entry name" value="ALPHA_BETA HYDROLASE FOLD-3 DOMAIN-CONTAINING PROTEIN-RELATED"/>
    <property type="match status" value="1"/>
</dbReference>
<dbReference type="Gene3D" id="3.40.50.1820">
    <property type="entry name" value="alpha/beta hydrolase"/>
    <property type="match status" value="1"/>
</dbReference>
<feature type="domain" description="Alpha/beta hydrolase fold-3" evidence="2">
    <location>
        <begin position="92"/>
        <end position="250"/>
    </location>
</feature>
<dbReference type="SUPFAM" id="SSF53474">
    <property type="entry name" value="alpha/beta-Hydrolases"/>
    <property type="match status" value="1"/>
</dbReference>
<accession>A0AA38H0N0</accession>
<keyword evidence="1 3" id="KW-0378">Hydrolase</keyword>